<comment type="similarity">
    <text evidence="5">Belongs to the 'phage' integrase family. XerC subfamily.</text>
</comment>
<feature type="active site" evidence="5">
    <location>
        <position position="285"/>
    </location>
</feature>
<feature type="active site" description="O-(3'-phospho-DNA)-tyrosine intermediate" evidence="5">
    <location>
        <position position="317"/>
    </location>
</feature>
<gene>
    <name evidence="5" type="primary">xerC</name>
    <name evidence="9" type="ORF">Q4535_08765</name>
</gene>
<organism evidence="9 10">
    <name type="scientific">Cobetia amphilecti</name>
    <dbReference type="NCBI Taxonomy" id="1055104"/>
    <lineage>
        <taxon>Bacteria</taxon>
        <taxon>Pseudomonadati</taxon>
        <taxon>Pseudomonadota</taxon>
        <taxon>Gammaproteobacteria</taxon>
        <taxon>Oceanospirillales</taxon>
        <taxon>Halomonadaceae</taxon>
        <taxon>Cobetia</taxon>
    </lineage>
</organism>
<comment type="subcellular location">
    <subcellularLocation>
        <location evidence="5">Cytoplasm</location>
    </subcellularLocation>
</comment>
<dbReference type="Gene3D" id="1.10.150.130">
    <property type="match status" value="1"/>
</dbReference>
<dbReference type="InterPro" id="IPR011010">
    <property type="entry name" value="DNA_brk_join_enz"/>
</dbReference>
<feature type="region of interest" description="Disordered" evidence="6">
    <location>
        <begin position="331"/>
        <end position="364"/>
    </location>
</feature>
<dbReference type="InterPro" id="IPR050090">
    <property type="entry name" value="Tyrosine_recombinase_XerCD"/>
</dbReference>
<feature type="active site" evidence="5">
    <location>
        <position position="213"/>
    </location>
</feature>
<dbReference type="InterPro" id="IPR044068">
    <property type="entry name" value="CB"/>
</dbReference>
<sequence length="364" mass="39838">MSRLESAHGASVIDTSTDGTSASNAERVAAEQALSATCREFLAELALDSSHATVSAYARDLQALTAFMLRPAADSSAAGAKDAPPLPQDWQALDVPTLRRFLGAERSRGLAPRSLARRRAAISRFCGWLVEQDVLPHNPAGLVQTPRLPDHLPRPVDIDSLARFLDCPHDGSPLAIRDQAMLELLYGAGLRLSELVSLDLDMLETRRLRVRGKGDKPRQLPIGSRARQALDAWLVVRGQLAARDEPALFVGQQGRRLGQRGVQLRLVTQAKERGLPEHLHPHRLRHSFASHLLESSGDLRAVQELLGHAHLSTTQVYTRLDWQQLASAYDQAHPRARRQRGSATATSDTDATSPIDAPLKDDTL</sequence>
<evidence type="ECO:0000256" key="5">
    <source>
        <dbReference type="HAMAP-Rule" id="MF_01808"/>
    </source>
</evidence>
<feature type="domain" description="Tyr recombinase" evidence="7">
    <location>
        <begin position="151"/>
        <end position="330"/>
    </location>
</feature>
<dbReference type="InterPro" id="IPR023009">
    <property type="entry name" value="Tyrosine_recombinase_XerC/XerD"/>
</dbReference>
<dbReference type="PANTHER" id="PTHR30349">
    <property type="entry name" value="PHAGE INTEGRASE-RELATED"/>
    <property type="match status" value="1"/>
</dbReference>
<evidence type="ECO:0000256" key="4">
    <source>
        <dbReference type="ARBA" id="ARBA00023172"/>
    </source>
</evidence>
<dbReference type="GO" id="GO:0006313">
    <property type="term" value="P:DNA transposition"/>
    <property type="evidence" value="ECO:0007669"/>
    <property type="project" value="UniProtKB-UniRule"/>
</dbReference>
<keyword evidence="2 5" id="KW-0229">DNA integration</keyword>
<feature type="active site" evidence="5">
    <location>
        <position position="191"/>
    </location>
</feature>
<evidence type="ECO:0000313" key="9">
    <source>
        <dbReference type="EMBL" id="MDO6672212.1"/>
    </source>
</evidence>
<dbReference type="HAMAP" id="MF_01808">
    <property type="entry name" value="Recomb_XerC_XerD"/>
    <property type="match status" value="1"/>
</dbReference>
<dbReference type="RefSeq" id="WP_303568548.1">
    <property type="nucleotide sequence ID" value="NZ_JAUORK010000009.1"/>
</dbReference>
<reference evidence="9" key="1">
    <citation type="submission" date="2023-07" db="EMBL/GenBank/DDBJ databases">
        <title>Genome content predicts the carbon catabolic preferences of heterotrophic bacteria.</title>
        <authorList>
            <person name="Gralka M."/>
        </authorList>
    </citation>
    <scope>NUCLEOTIDE SEQUENCE</scope>
    <source>
        <strain evidence="9">C2R13</strain>
    </source>
</reference>
<evidence type="ECO:0000256" key="1">
    <source>
        <dbReference type="ARBA" id="ARBA00022829"/>
    </source>
</evidence>
<keyword evidence="5" id="KW-0131">Cell cycle</keyword>
<name>A0AAP4TXH6_9GAMM</name>
<dbReference type="Gene3D" id="1.10.443.10">
    <property type="entry name" value="Intergrase catalytic core"/>
    <property type="match status" value="1"/>
</dbReference>
<keyword evidence="1 5" id="KW-0159">Chromosome partition</keyword>
<feature type="active site" evidence="5">
    <location>
        <position position="308"/>
    </location>
</feature>
<dbReference type="PROSITE" id="PS51898">
    <property type="entry name" value="TYR_RECOMBINASE"/>
    <property type="match status" value="1"/>
</dbReference>
<dbReference type="SUPFAM" id="SSF56349">
    <property type="entry name" value="DNA breaking-rejoining enzymes"/>
    <property type="match status" value="1"/>
</dbReference>
<dbReference type="InterPro" id="IPR013762">
    <property type="entry name" value="Integrase-like_cat_sf"/>
</dbReference>
<dbReference type="InterPro" id="IPR010998">
    <property type="entry name" value="Integrase_recombinase_N"/>
</dbReference>
<evidence type="ECO:0000259" key="8">
    <source>
        <dbReference type="PROSITE" id="PS51900"/>
    </source>
</evidence>
<keyword evidence="3 5" id="KW-0238">DNA-binding</keyword>
<dbReference type="EMBL" id="JAUORK010000009">
    <property type="protein sequence ID" value="MDO6672212.1"/>
    <property type="molecule type" value="Genomic_DNA"/>
</dbReference>
<evidence type="ECO:0000259" key="7">
    <source>
        <dbReference type="PROSITE" id="PS51898"/>
    </source>
</evidence>
<dbReference type="GO" id="GO:0051301">
    <property type="term" value="P:cell division"/>
    <property type="evidence" value="ECO:0007669"/>
    <property type="project" value="UniProtKB-KW"/>
</dbReference>
<accession>A0AAP4TXH6</accession>
<feature type="region of interest" description="Disordered" evidence="6">
    <location>
        <begin position="1"/>
        <end position="24"/>
    </location>
</feature>
<feature type="compositionally biased region" description="Low complexity" evidence="6">
    <location>
        <begin position="342"/>
        <end position="353"/>
    </location>
</feature>
<dbReference type="PANTHER" id="PTHR30349:SF81">
    <property type="entry name" value="TYROSINE RECOMBINASE XERC"/>
    <property type="match status" value="1"/>
</dbReference>
<evidence type="ECO:0000256" key="6">
    <source>
        <dbReference type="SAM" id="MobiDB-lite"/>
    </source>
</evidence>
<keyword evidence="5" id="KW-0132">Cell division</keyword>
<evidence type="ECO:0000256" key="3">
    <source>
        <dbReference type="ARBA" id="ARBA00023125"/>
    </source>
</evidence>
<comment type="function">
    <text evidence="5">Site-specific tyrosine recombinase, which acts by catalyzing the cutting and rejoining of the recombining DNA molecules. The XerC-XerD complex is essential to convert dimers of the bacterial chromosome into monomers to permit their segregation at cell division. It also contributes to the segregational stability of plasmids.</text>
</comment>
<dbReference type="CDD" id="cd00798">
    <property type="entry name" value="INT_XerDC_C"/>
    <property type="match status" value="1"/>
</dbReference>
<dbReference type="AlphaFoldDB" id="A0AAP4TXH6"/>
<protein>
    <recommendedName>
        <fullName evidence="5">Tyrosine recombinase XerC</fullName>
    </recommendedName>
</protein>
<dbReference type="GO" id="GO:0005737">
    <property type="term" value="C:cytoplasm"/>
    <property type="evidence" value="ECO:0007669"/>
    <property type="project" value="UniProtKB-SubCell"/>
</dbReference>
<dbReference type="PROSITE" id="PS51900">
    <property type="entry name" value="CB"/>
    <property type="match status" value="1"/>
</dbReference>
<feature type="domain" description="Core-binding (CB)" evidence="8">
    <location>
        <begin position="32"/>
        <end position="130"/>
    </location>
</feature>
<keyword evidence="4 5" id="KW-0233">DNA recombination</keyword>
<evidence type="ECO:0000313" key="10">
    <source>
        <dbReference type="Proteomes" id="UP001170481"/>
    </source>
</evidence>
<dbReference type="SUPFAM" id="SSF47823">
    <property type="entry name" value="lambda integrase-like, N-terminal domain"/>
    <property type="match status" value="1"/>
</dbReference>
<feature type="compositionally biased region" description="Polar residues" evidence="6">
    <location>
        <begin position="13"/>
        <end position="24"/>
    </location>
</feature>
<dbReference type="GO" id="GO:0003677">
    <property type="term" value="F:DNA binding"/>
    <property type="evidence" value="ECO:0007669"/>
    <property type="project" value="UniProtKB-UniRule"/>
</dbReference>
<dbReference type="GO" id="GO:0007059">
    <property type="term" value="P:chromosome segregation"/>
    <property type="evidence" value="ECO:0007669"/>
    <property type="project" value="UniProtKB-UniRule"/>
</dbReference>
<keyword evidence="5" id="KW-0963">Cytoplasm</keyword>
<feature type="active site" evidence="5">
    <location>
        <position position="282"/>
    </location>
</feature>
<dbReference type="Pfam" id="PF00589">
    <property type="entry name" value="Phage_integrase"/>
    <property type="match status" value="1"/>
</dbReference>
<evidence type="ECO:0000256" key="2">
    <source>
        <dbReference type="ARBA" id="ARBA00022908"/>
    </source>
</evidence>
<dbReference type="InterPro" id="IPR002104">
    <property type="entry name" value="Integrase_catalytic"/>
</dbReference>
<proteinExistence type="inferred from homology"/>
<dbReference type="Proteomes" id="UP001170481">
    <property type="component" value="Unassembled WGS sequence"/>
</dbReference>
<dbReference type="GO" id="GO:0009037">
    <property type="term" value="F:tyrosine-based site-specific recombinase activity"/>
    <property type="evidence" value="ECO:0007669"/>
    <property type="project" value="UniProtKB-UniRule"/>
</dbReference>
<comment type="subunit">
    <text evidence="5">Forms a cyclic heterotetrameric complex composed of two molecules of XerC and two molecules of XerD.</text>
</comment>
<comment type="caution">
    <text evidence="9">The sequence shown here is derived from an EMBL/GenBank/DDBJ whole genome shotgun (WGS) entry which is preliminary data.</text>
</comment>